<dbReference type="EMBL" id="JAPEUV010000079">
    <property type="protein sequence ID" value="KAJ4334318.1"/>
    <property type="molecule type" value="Genomic_DNA"/>
</dbReference>
<evidence type="ECO:0000256" key="1">
    <source>
        <dbReference type="SAM" id="Coils"/>
    </source>
</evidence>
<evidence type="ECO:0000313" key="3">
    <source>
        <dbReference type="Proteomes" id="UP001140562"/>
    </source>
</evidence>
<dbReference type="Proteomes" id="UP001140562">
    <property type="component" value="Unassembled WGS sequence"/>
</dbReference>
<sequence>MYTKQTLGYGENWVASPLLNAMDDMERHVQEMLDYHPQPGLIVPSTSTTAFDNAEIKARIMREIDGRLEEKLNGIVDTAIVARMRQLEASQRADKSCIDELQAARKRDGQTVRELDALHRHEHTLNEALVERLFDILSLEEGHSGTRFNDTTFGLKGTDSVNSVLLSQVETLVMKVQRLEQEVKWLQKAMERKADNS</sequence>
<keyword evidence="3" id="KW-1185">Reference proteome</keyword>
<protein>
    <submittedName>
        <fullName evidence="2">Uncharacterized protein</fullName>
    </submittedName>
</protein>
<dbReference type="OrthoDB" id="3788994at2759"/>
<organism evidence="2 3">
    <name type="scientific">Didymella glomerata</name>
    <dbReference type="NCBI Taxonomy" id="749621"/>
    <lineage>
        <taxon>Eukaryota</taxon>
        <taxon>Fungi</taxon>
        <taxon>Dikarya</taxon>
        <taxon>Ascomycota</taxon>
        <taxon>Pezizomycotina</taxon>
        <taxon>Dothideomycetes</taxon>
        <taxon>Pleosporomycetidae</taxon>
        <taxon>Pleosporales</taxon>
        <taxon>Pleosporineae</taxon>
        <taxon>Didymellaceae</taxon>
        <taxon>Didymella</taxon>
    </lineage>
</organism>
<gene>
    <name evidence="2" type="ORF">N0V87_006970</name>
</gene>
<name>A0A9W8WWZ8_9PLEO</name>
<evidence type="ECO:0000313" key="2">
    <source>
        <dbReference type="EMBL" id="KAJ4334318.1"/>
    </source>
</evidence>
<accession>A0A9W8WWZ8</accession>
<reference evidence="2" key="1">
    <citation type="submission" date="2022-10" db="EMBL/GenBank/DDBJ databases">
        <title>Tapping the CABI collections for fungal endophytes: first genome assemblies for Collariella, Neodidymelliopsis, Ascochyta clinopodiicola, Didymella pomorum, Didymosphaeria variabile, Neocosmospora piperis and Neocucurbitaria cava.</title>
        <authorList>
            <person name="Hill R."/>
        </authorList>
    </citation>
    <scope>NUCLEOTIDE SEQUENCE</scope>
    <source>
        <strain evidence="2">IMI 360193</strain>
    </source>
</reference>
<proteinExistence type="predicted"/>
<keyword evidence="1" id="KW-0175">Coiled coil</keyword>
<dbReference type="AlphaFoldDB" id="A0A9W8WWZ8"/>
<comment type="caution">
    <text evidence="2">The sequence shown here is derived from an EMBL/GenBank/DDBJ whole genome shotgun (WGS) entry which is preliminary data.</text>
</comment>
<feature type="coiled-coil region" evidence="1">
    <location>
        <begin position="162"/>
        <end position="196"/>
    </location>
</feature>